<keyword evidence="1" id="KW-0175">Coiled coil</keyword>
<evidence type="ECO:0000259" key="4">
    <source>
        <dbReference type="Pfam" id="PF07635"/>
    </source>
</evidence>
<evidence type="ECO:0000259" key="2">
    <source>
        <dbReference type="Pfam" id="PF07583"/>
    </source>
</evidence>
<dbReference type="GO" id="GO:0009055">
    <property type="term" value="F:electron transfer activity"/>
    <property type="evidence" value="ECO:0007669"/>
    <property type="project" value="InterPro"/>
</dbReference>
<dbReference type="EMBL" id="DSVQ01000010">
    <property type="protein sequence ID" value="HGT38580.1"/>
    <property type="molecule type" value="Genomic_DNA"/>
</dbReference>
<evidence type="ECO:0000313" key="5">
    <source>
        <dbReference type="EMBL" id="HGT38580.1"/>
    </source>
</evidence>
<organism evidence="5">
    <name type="scientific">Schlesneria paludicola</name>
    <dbReference type="NCBI Taxonomy" id="360056"/>
    <lineage>
        <taxon>Bacteria</taxon>
        <taxon>Pseudomonadati</taxon>
        <taxon>Planctomycetota</taxon>
        <taxon>Planctomycetia</taxon>
        <taxon>Planctomycetales</taxon>
        <taxon>Planctomycetaceae</taxon>
        <taxon>Schlesneria</taxon>
    </lineage>
</organism>
<dbReference type="InterPro" id="IPR022655">
    <property type="entry name" value="DUF1553"/>
</dbReference>
<gene>
    <name evidence="5" type="ORF">ENS64_04870</name>
</gene>
<evidence type="ECO:0000256" key="1">
    <source>
        <dbReference type="SAM" id="Coils"/>
    </source>
</evidence>
<feature type="domain" description="Cytochrome C Planctomycete-type" evidence="4">
    <location>
        <begin position="47"/>
        <end position="102"/>
    </location>
</feature>
<feature type="coiled-coil region" evidence="1">
    <location>
        <begin position="555"/>
        <end position="612"/>
    </location>
</feature>
<dbReference type="Pfam" id="PF07583">
    <property type="entry name" value="PSCyt2"/>
    <property type="match status" value="1"/>
</dbReference>
<dbReference type="PANTHER" id="PTHR35889">
    <property type="entry name" value="CYCLOINULO-OLIGOSACCHARIDE FRUCTANOTRANSFERASE-RELATED"/>
    <property type="match status" value="1"/>
</dbReference>
<evidence type="ECO:0000259" key="3">
    <source>
        <dbReference type="Pfam" id="PF07587"/>
    </source>
</evidence>
<accession>A0A7C4QMG0</accession>
<dbReference type="SUPFAM" id="SSF46626">
    <property type="entry name" value="Cytochrome c"/>
    <property type="match status" value="1"/>
</dbReference>
<protein>
    <submittedName>
        <fullName evidence="5">DUF1553 domain-containing protein</fullName>
    </submittedName>
</protein>
<reference evidence="5" key="1">
    <citation type="journal article" date="2020" name="mSystems">
        <title>Genome- and Community-Level Interaction Insights into Carbon Utilization and Element Cycling Functions of Hydrothermarchaeota in Hydrothermal Sediment.</title>
        <authorList>
            <person name="Zhou Z."/>
            <person name="Liu Y."/>
            <person name="Xu W."/>
            <person name="Pan J."/>
            <person name="Luo Z.H."/>
            <person name="Li M."/>
        </authorList>
    </citation>
    <scope>NUCLEOTIDE SEQUENCE [LARGE SCALE GENOMIC DNA]</scope>
    <source>
        <strain evidence="5">SpSt-508</strain>
    </source>
</reference>
<proteinExistence type="predicted"/>
<dbReference type="GO" id="GO:0020037">
    <property type="term" value="F:heme binding"/>
    <property type="evidence" value="ECO:0007669"/>
    <property type="project" value="InterPro"/>
</dbReference>
<dbReference type="AlphaFoldDB" id="A0A7C4QMG0"/>
<dbReference type="InterPro" id="IPR011444">
    <property type="entry name" value="DUF1549"/>
</dbReference>
<comment type="caution">
    <text evidence="5">The sequence shown here is derived from an EMBL/GenBank/DDBJ whole genome shotgun (WGS) entry which is preliminary data.</text>
</comment>
<dbReference type="Pfam" id="PF07635">
    <property type="entry name" value="PSCyt1"/>
    <property type="match status" value="1"/>
</dbReference>
<dbReference type="PANTHER" id="PTHR35889:SF3">
    <property type="entry name" value="F-BOX DOMAIN-CONTAINING PROTEIN"/>
    <property type="match status" value="1"/>
</dbReference>
<sequence length="913" mass="101831">MVDLEKIVARWGLIACALLWGGREPARAVAEEVDYQRDVKPILHRHCAGCHGVLQSEGGLRVDVVQHLRRGGESGAVIIPGDPAASRLMQAVSGVEGVSKMPQDGPALSPAEIDVLRRWIAGGAIAADEPEPPDPRRHWSFLPPSRPDWDWSAETFPGPLHNGIDLALAHAHARHGLTAVPAADPATLLRRLYWDLVGVPPTPEELASFLADSSPDRYERKVDELLASPRYGERWARHWMDVWRYSDWYGYGAELRNSSRHIWRWRDWIVESLNADKPYDQMLVEMLAADELAPLDADALRATGFLTRHYYKFNRDVWLDSVIEHTGKAFLGLTLNCARCHHHKYDPIVQQQYYEFRAIFEPYDVRIDRVPGVTDIQHDGLARVYDARLEQPTFLYERGNDKQPRKDQPLSPQVPEFLLGAGLAIEPLSLPAEARFPGLQGFWQADALRVAETALQQAQAAVPTAESAWHSAQAALQPLLDLPADAAAPGGAAPAAREADRKARETRLAVDLARQQLFTAEAQLAALRAAIAADVARYSHPPAENADALIRAAAQAQLQHAVHKAQADLVQAELNVVRAAAPPSGSAQPKPLSELLAARDAARRKLQEAEKALTVGSTAYTSLSDVYPSTSTGRRLALARWITDRKHPLTPRVAVNHVWQRHFGEPLVETMFDFGRAGKPPALPELLDWLTLEFLDSGWSLKQLHRLMVTSAAYRRASTSRQATSDTLHRDPDNRYWWRTHPRRLEAEAVRDALLYAADAVDERLGGPELDAKAGLTTYRRSLYYRHAPEKSMEFLDIFDGPSANECYRRSVTVTPQQALALHNSSLSLHMAERAATWLTAEVGSQPEHDAGFVIAAFRRTLSRAPSADELRLAMEFLQRSPPTDRPAAAWRMSQRTHVLHVLFNHNDFVTVR</sequence>
<feature type="domain" description="DUF1553" evidence="3">
    <location>
        <begin position="634"/>
        <end position="878"/>
    </location>
</feature>
<name>A0A7C4QMG0_9PLAN</name>
<feature type="domain" description="DUF1549" evidence="2">
    <location>
        <begin position="164"/>
        <end position="363"/>
    </location>
</feature>
<dbReference type="Pfam" id="PF07587">
    <property type="entry name" value="PSD1"/>
    <property type="match status" value="1"/>
</dbReference>
<dbReference type="InterPro" id="IPR036909">
    <property type="entry name" value="Cyt_c-like_dom_sf"/>
</dbReference>
<dbReference type="InterPro" id="IPR011429">
    <property type="entry name" value="Cyt_c_Planctomycete-type"/>
</dbReference>